<keyword evidence="4 10" id="KW-0812">Transmembrane</keyword>
<comment type="function">
    <text evidence="10">Forms passive diffusion pores that allow small molecular weight hydrophilic materials across the outer membrane.</text>
</comment>
<keyword evidence="7 10" id="KW-0626">Porin</keyword>
<keyword evidence="2 10" id="KW-0813">Transport</keyword>
<name>A0ABT1LF42_9HYPH</name>
<evidence type="ECO:0000256" key="4">
    <source>
        <dbReference type="ARBA" id="ARBA00022692"/>
    </source>
</evidence>
<comment type="similarity">
    <text evidence="1 10">Belongs to the alphaproteobacteria porin family.</text>
</comment>
<feature type="signal peptide" evidence="10">
    <location>
        <begin position="1"/>
        <end position="23"/>
    </location>
</feature>
<dbReference type="InterPro" id="IPR003684">
    <property type="entry name" value="Porin_alphabac"/>
</dbReference>
<evidence type="ECO:0000256" key="5">
    <source>
        <dbReference type="ARBA" id="ARBA00022729"/>
    </source>
</evidence>
<dbReference type="Pfam" id="PF02530">
    <property type="entry name" value="Porin_2"/>
    <property type="match status" value="1"/>
</dbReference>
<protein>
    <recommendedName>
        <fullName evidence="10">Porin</fullName>
    </recommendedName>
</protein>
<keyword evidence="8 10" id="KW-0472">Membrane</keyword>
<evidence type="ECO:0000256" key="1">
    <source>
        <dbReference type="ARBA" id="ARBA00009521"/>
    </source>
</evidence>
<sequence>MKLMKSLLLGTAAGFAAVAGAQAADLPTKKAAPVEYVRVCSQFGAGFFYIPGSDTCLKVSGRVRADYFYNEPLARSSNTTSTRARGYLALDSYTATDWGPVRATTRVYVTKDSGSSATTTLDWAYIQFAGVTAGRIATSFFEFAPFGGVSFFGGGANGRGSDYGAINTLAYTYNAGNGFLATIALEDGTERRVGMLNEVFNPVAPNAAGYYGGIYGATSSSYGGHVMPDIVGRLEYGGSWGVATLTGAVHQTRTNFVSGAPLNPNGPVAEMDSEWGFAIQGGVKVNLPMLAAGDALFLQAAYADGASSYTGWGPSNGIANATALGGYDVYVDAYGNAKTAKSWSITGGIEHYWIPTLSTALFAAYGQFNGGTVYNANIPVPVGGTPPGSYQDDWAVFSIGANVKWTPVRNLLLGAEVVYQKATDVPTNFLYPTTGPGAGRQEDIWSGRLRVQRDF</sequence>
<evidence type="ECO:0000256" key="3">
    <source>
        <dbReference type="ARBA" id="ARBA00022452"/>
    </source>
</evidence>
<evidence type="ECO:0000313" key="11">
    <source>
        <dbReference type="EMBL" id="MCP8940112.1"/>
    </source>
</evidence>
<accession>A0ABT1LF42</accession>
<keyword evidence="12" id="KW-1185">Reference proteome</keyword>
<organism evidence="11 12">
    <name type="scientific">Alsobacter ponti</name>
    <dbReference type="NCBI Taxonomy" id="2962936"/>
    <lineage>
        <taxon>Bacteria</taxon>
        <taxon>Pseudomonadati</taxon>
        <taxon>Pseudomonadota</taxon>
        <taxon>Alphaproteobacteria</taxon>
        <taxon>Hyphomicrobiales</taxon>
        <taxon>Alsobacteraceae</taxon>
        <taxon>Alsobacter</taxon>
    </lineage>
</organism>
<evidence type="ECO:0000256" key="8">
    <source>
        <dbReference type="ARBA" id="ARBA00023136"/>
    </source>
</evidence>
<evidence type="ECO:0000256" key="9">
    <source>
        <dbReference type="ARBA" id="ARBA00023237"/>
    </source>
</evidence>
<evidence type="ECO:0000256" key="10">
    <source>
        <dbReference type="RuleBase" id="RU364005"/>
    </source>
</evidence>
<keyword evidence="3 10" id="KW-1134">Transmembrane beta strand</keyword>
<proteinExistence type="inferred from homology"/>
<keyword evidence="6 10" id="KW-0406">Ion transport</keyword>
<gene>
    <name evidence="11" type="ORF">NK718_16415</name>
</gene>
<reference evidence="11 12" key="1">
    <citation type="submission" date="2022-07" db="EMBL/GenBank/DDBJ databases">
        <authorList>
            <person name="Li W.-J."/>
            <person name="Deng Q.-Q."/>
        </authorList>
    </citation>
    <scope>NUCLEOTIDE SEQUENCE [LARGE SCALE GENOMIC DNA]</scope>
    <source>
        <strain evidence="11 12">SYSU M60028</strain>
    </source>
</reference>
<keyword evidence="5 10" id="KW-0732">Signal</keyword>
<evidence type="ECO:0000256" key="6">
    <source>
        <dbReference type="ARBA" id="ARBA00023065"/>
    </source>
</evidence>
<dbReference type="Proteomes" id="UP001205890">
    <property type="component" value="Unassembled WGS sequence"/>
</dbReference>
<comment type="subcellular location">
    <subcellularLocation>
        <location evidence="10">Cell outer membrane</location>
        <topology evidence="10">Multi-pass membrane protein</topology>
    </subcellularLocation>
</comment>
<feature type="chain" id="PRO_5044993455" description="Porin" evidence="10">
    <location>
        <begin position="24"/>
        <end position="455"/>
    </location>
</feature>
<dbReference type="RefSeq" id="WP_254744457.1">
    <property type="nucleotide sequence ID" value="NZ_JANCLU010000017.1"/>
</dbReference>
<comment type="caution">
    <text evidence="11">The sequence shown here is derived from an EMBL/GenBank/DDBJ whole genome shotgun (WGS) entry which is preliminary data.</text>
</comment>
<comment type="domain">
    <text evidence="10">Consists of 16-stranded beta-barrel sheets, with large surface-exposed loops, that form a transmembrane pore at the center of each barrel. The pore is partially ocluded by a peptide loop that folds into the pore lumen.</text>
</comment>
<evidence type="ECO:0000256" key="2">
    <source>
        <dbReference type="ARBA" id="ARBA00022448"/>
    </source>
</evidence>
<keyword evidence="9 10" id="KW-0998">Cell outer membrane</keyword>
<evidence type="ECO:0000313" key="12">
    <source>
        <dbReference type="Proteomes" id="UP001205890"/>
    </source>
</evidence>
<evidence type="ECO:0000256" key="7">
    <source>
        <dbReference type="ARBA" id="ARBA00023114"/>
    </source>
</evidence>
<dbReference type="EMBL" id="JANCLU010000017">
    <property type="protein sequence ID" value="MCP8940112.1"/>
    <property type="molecule type" value="Genomic_DNA"/>
</dbReference>